<organism evidence="2 3">
    <name type="scientific">Amycolatopsis arida</name>
    <dbReference type="NCBI Taxonomy" id="587909"/>
    <lineage>
        <taxon>Bacteria</taxon>
        <taxon>Bacillati</taxon>
        <taxon>Actinomycetota</taxon>
        <taxon>Actinomycetes</taxon>
        <taxon>Pseudonocardiales</taxon>
        <taxon>Pseudonocardiaceae</taxon>
        <taxon>Amycolatopsis</taxon>
    </lineage>
</organism>
<dbReference type="InterPro" id="IPR011251">
    <property type="entry name" value="Luciferase-like_dom"/>
</dbReference>
<evidence type="ECO:0000313" key="3">
    <source>
        <dbReference type="Proteomes" id="UP000198727"/>
    </source>
</evidence>
<proteinExistence type="predicted"/>
<dbReference type="InterPro" id="IPR036661">
    <property type="entry name" value="Luciferase-like_sf"/>
</dbReference>
<name>A0A1I5VBI0_9PSEU</name>
<keyword evidence="2" id="KW-0560">Oxidoreductase</keyword>
<keyword evidence="2" id="KW-0503">Monooxygenase</keyword>
<dbReference type="STRING" id="587909.SAMN05421810_104298"/>
<dbReference type="Pfam" id="PF00296">
    <property type="entry name" value="Bac_luciferase"/>
    <property type="match status" value="1"/>
</dbReference>
<dbReference type="RefSeq" id="WP_092530673.1">
    <property type="nucleotide sequence ID" value="NZ_FOWW01000004.1"/>
</dbReference>
<protein>
    <submittedName>
        <fullName evidence="2">Flavin-dependent oxidoreductase, luciferase family (Includes alkanesulfonate monooxygenase SsuD and methylene tetrahydromethanopterin reductase)</fullName>
    </submittedName>
</protein>
<dbReference type="GO" id="GO:0016705">
    <property type="term" value="F:oxidoreductase activity, acting on paired donors, with incorporation or reduction of molecular oxygen"/>
    <property type="evidence" value="ECO:0007669"/>
    <property type="project" value="InterPro"/>
</dbReference>
<accession>A0A1I5VBI0</accession>
<dbReference type="GO" id="GO:0004497">
    <property type="term" value="F:monooxygenase activity"/>
    <property type="evidence" value="ECO:0007669"/>
    <property type="project" value="UniProtKB-KW"/>
</dbReference>
<gene>
    <name evidence="2" type="ORF">SAMN05421810_104298</name>
</gene>
<evidence type="ECO:0000259" key="1">
    <source>
        <dbReference type="Pfam" id="PF00296"/>
    </source>
</evidence>
<dbReference type="OrthoDB" id="5723200at2"/>
<dbReference type="Gene3D" id="3.20.20.30">
    <property type="entry name" value="Luciferase-like domain"/>
    <property type="match status" value="1"/>
</dbReference>
<dbReference type="Proteomes" id="UP000198727">
    <property type="component" value="Unassembled WGS sequence"/>
</dbReference>
<dbReference type="PANTHER" id="PTHR30011">
    <property type="entry name" value="ALKANESULFONATE MONOOXYGENASE-RELATED"/>
    <property type="match status" value="1"/>
</dbReference>
<dbReference type="AlphaFoldDB" id="A0A1I5VBI0"/>
<dbReference type="PANTHER" id="PTHR30011:SF32">
    <property type="entry name" value="CONSERVED PROTEIN"/>
    <property type="match status" value="1"/>
</dbReference>
<reference evidence="3" key="1">
    <citation type="submission" date="2016-10" db="EMBL/GenBank/DDBJ databases">
        <authorList>
            <person name="Varghese N."/>
            <person name="Submissions S."/>
        </authorList>
    </citation>
    <scope>NUCLEOTIDE SEQUENCE [LARGE SCALE GENOMIC DNA]</scope>
    <source>
        <strain evidence="3">CGMCC 4.5579</strain>
    </source>
</reference>
<dbReference type="EMBL" id="FOWW01000004">
    <property type="protein sequence ID" value="SFQ04697.1"/>
    <property type="molecule type" value="Genomic_DNA"/>
</dbReference>
<keyword evidence="3" id="KW-1185">Reference proteome</keyword>
<feature type="domain" description="Luciferase-like" evidence="1">
    <location>
        <begin position="7"/>
        <end position="245"/>
    </location>
</feature>
<dbReference type="InterPro" id="IPR051260">
    <property type="entry name" value="Diverse_substr_monoxygenases"/>
</dbReference>
<evidence type="ECO:0000313" key="2">
    <source>
        <dbReference type="EMBL" id="SFQ04697.1"/>
    </source>
</evidence>
<sequence>MDVGVGLPTTVPGTDGGELLEFARRADRLGFSTLAVIDRLVYDNYDSLTALAAAAGVTERITLATTILIAAYQPSPALLAKQLASIDRLSGGRLVVGVAAGGRPDDFQATGVDYSRRGRILDDLLDEVKRVWAGEHELGIGPKPTAGQVPLWVGGHSRAALRRAARHGTGWIAPGGSVSAFPDLVAGARALWAEEGRTDALRIVALTYVALGADRKEKGGKYLVDYYSHIGEKAKYLAAGVIANEGRLRETIDGYAEVGCDELLLFPCTTDPDHLDLIAKVALP</sequence>
<dbReference type="SUPFAM" id="SSF51679">
    <property type="entry name" value="Bacterial luciferase-like"/>
    <property type="match status" value="1"/>
</dbReference>